<name>A0ABV4CUQ3_9PSEU</name>
<gene>
    <name evidence="1" type="ORF">AB8O55_30085</name>
</gene>
<keyword evidence="2" id="KW-1185">Reference proteome</keyword>
<evidence type="ECO:0000313" key="1">
    <source>
        <dbReference type="EMBL" id="MEY8043672.1"/>
    </source>
</evidence>
<feature type="non-terminal residue" evidence="1">
    <location>
        <position position="1"/>
    </location>
</feature>
<reference evidence="1 2" key="1">
    <citation type="submission" date="2024-08" db="EMBL/GenBank/DDBJ databases">
        <title>Genome mining of Saccharopolyspora cebuensis PGLac3 from Nigerian medicinal plant.</title>
        <authorList>
            <person name="Ezeobiora C.E."/>
            <person name="Igbokwe N.H."/>
            <person name="Amin D.H."/>
            <person name="Mendie U.E."/>
        </authorList>
    </citation>
    <scope>NUCLEOTIDE SEQUENCE [LARGE SCALE GENOMIC DNA]</scope>
    <source>
        <strain evidence="1 2">PGLac3</strain>
    </source>
</reference>
<accession>A0ABV4CUQ3</accession>
<dbReference type="Proteomes" id="UP001564626">
    <property type="component" value="Unassembled WGS sequence"/>
</dbReference>
<organism evidence="1 2">
    <name type="scientific">Saccharopolyspora cebuensis</name>
    <dbReference type="NCBI Taxonomy" id="418759"/>
    <lineage>
        <taxon>Bacteria</taxon>
        <taxon>Bacillati</taxon>
        <taxon>Actinomycetota</taxon>
        <taxon>Actinomycetes</taxon>
        <taxon>Pseudonocardiales</taxon>
        <taxon>Pseudonocardiaceae</taxon>
        <taxon>Saccharopolyspora</taxon>
    </lineage>
</organism>
<comment type="caution">
    <text evidence="1">The sequence shown here is derived from an EMBL/GenBank/DDBJ whole genome shotgun (WGS) entry which is preliminary data.</text>
</comment>
<proteinExistence type="predicted"/>
<dbReference type="EMBL" id="JBGEHV010000135">
    <property type="protein sequence ID" value="MEY8043672.1"/>
    <property type="molecule type" value="Genomic_DNA"/>
</dbReference>
<evidence type="ECO:0000313" key="2">
    <source>
        <dbReference type="Proteomes" id="UP001564626"/>
    </source>
</evidence>
<protein>
    <submittedName>
        <fullName evidence="1">PrgI family protein</fullName>
    </submittedName>
</protein>
<sequence length="172" mass="18723">WLHSLTAPAQILVRTQRLDLSAQITDLDQRAPTLPHPALEAAAREHADYLADLAAGNDLLHRQVLLVLREPRASVTSRTGVGIWRTRRDGRDADERKGDAEHRAAEARLARRLNEATELLHPAGITVTPLDAEQATAVLASACNPDRLVDTTTDLAPPDGVITAARDEGEWS</sequence>